<dbReference type="Pfam" id="PF00931">
    <property type="entry name" value="NB-ARC"/>
    <property type="match status" value="1"/>
</dbReference>
<dbReference type="PANTHER" id="PTHR11017">
    <property type="entry name" value="LEUCINE-RICH REPEAT-CONTAINING PROTEIN"/>
    <property type="match status" value="1"/>
</dbReference>
<name>A0AAW2CD34_9ROSI</name>
<evidence type="ECO:0000256" key="3">
    <source>
        <dbReference type="ARBA" id="ARBA00022737"/>
    </source>
</evidence>
<dbReference type="FunFam" id="3.40.50.10140:FF:000007">
    <property type="entry name" value="Disease resistance protein (TIR-NBS-LRR class)"/>
    <property type="match status" value="1"/>
</dbReference>
<dbReference type="Gene3D" id="3.40.50.300">
    <property type="entry name" value="P-loop containing nucleotide triphosphate hydrolases"/>
    <property type="match status" value="1"/>
</dbReference>
<evidence type="ECO:0000256" key="4">
    <source>
        <dbReference type="ARBA" id="ARBA00022801"/>
    </source>
</evidence>
<reference evidence="9 10" key="1">
    <citation type="submission" date="2024-01" db="EMBL/GenBank/DDBJ databases">
        <title>A telomere-to-telomere, gap-free genome of sweet tea (Lithocarpus litseifolius).</title>
        <authorList>
            <person name="Zhou J."/>
        </authorList>
    </citation>
    <scope>NUCLEOTIDE SEQUENCE [LARGE SCALE GENOMIC DNA]</scope>
    <source>
        <strain evidence="9">Zhou-2022a</strain>
        <tissue evidence="9">Leaf</tissue>
    </source>
</reference>
<evidence type="ECO:0000256" key="7">
    <source>
        <dbReference type="ARBA" id="ARBA00047304"/>
    </source>
</evidence>
<dbReference type="SUPFAM" id="SSF52200">
    <property type="entry name" value="Toll/Interleukin receptor TIR domain"/>
    <property type="match status" value="1"/>
</dbReference>
<dbReference type="GO" id="GO:0006952">
    <property type="term" value="P:defense response"/>
    <property type="evidence" value="ECO:0007669"/>
    <property type="project" value="UniProtKB-KW"/>
</dbReference>
<dbReference type="EMBL" id="JAZDWU010000007">
    <property type="protein sequence ID" value="KAK9995422.1"/>
    <property type="molecule type" value="Genomic_DNA"/>
</dbReference>
<dbReference type="InterPro" id="IPR000157">
    <property type="entry name" value="TIR_dom"/>
</dbReference>
<keyword evidence="2" id="KW-0433">Leucine-rich repeat</keyword>
<keyword evidence="5" id="KW-0611">Plant defense</keyword>
<protein>
    <recommendedName>
        <fullName evidence="1">ADP-ribosyl cyclase/cyclic ADP-ribose hydrolase</fullName>
        <ecNumber evidence="1">3.2.2.6</ecNumber>
    </recommendedName>
</protein>
<dbReference type="GO" id="GO:0007165">
    <property type="term" value="P:signal transduction"/>
    <property type="evidence" value="ECO:0007669"/>
    <property type="project" value="InterPro"/>
</dbReference>
<comment type="caution">
    <text evidence="9">The sequence shown here is derived from an EMBL/GenBank/DDBJ whole genome shotgun (WGS) entry which is preliminary data.</text>
</comment>
<dbReference type="InterPro" id="IPR044974">
    <property type="entry name" value="Disease_R_plants"/>
</dbReference>
<dbReference type="InterPro" id="IPR032675">
    <property type="entry name" value="LRR_dom_sf"/>
</dbReference>
<accession>A0AAW2CD34</accession>
<dbReference type="EC" id="3.2.2.6" evidence="1"/>
<proteinExistence type="predicted"/>
<dbReference type="Pfam" id="PF01582">
    <property type="entry name" value="TIR"/>
    <property type="match status" value="1"/>
</dbReference>
<dbReference type="SUPFAM" id="SSF52058">
    <property type="entry name" value="L domain-like"/>
    <property type="match status" value="1"/>
</dbReference>
<keyword evidence="10" id="KW-1185">Reference proteome</keyword>
<dbReference type="Proteomes" id="UP001459277">
    <property type="component" value="Unassembled WGS sequence"/>
</dbReference>
<dbReference type="InterPro" id="IPR058546">
    <property type="entry name" value="RPS4B/Roq1-like_LRR"/>
</dbReference>
<dbReference type="PANTHER" id="PTHR11017:SF570">
    <property type="entry name" value="DISEASE RESISTANCE PROTEIN (TIR-NBS CLASS)-RELATED"/>
    <property type="match status" value="1"/>
</dbReference>
<dbReference type="GO" id="GO:0043531">
    <property type="term" value="F:ADP binding"/>
    <property type="evidence" value="ECO:0007669"/>
    <property type="project" value="InterPro"/>
</dbReference>
<keyword evidence="3" id="KW-0677">Repeat</keyword>
<evidence type="ECO:0000256" key="6">
    <source>
        <dbReference type="ARBA" id="ARBA00023027"/>
    </source>
</evidence>
<dbReference type="PRINTS" id="PR00364">
    <property type="entry name" value="DISEASERSIST"/>
</dbReference>
<dbReference type="Gene3D" id="3.40.50.10140">
    <property type="entry name" value="Toll/interleukin-1 receptor homology (TIR) domain"/>
    <property type="match status" value="1"/>
</dbReference>
<dbReference type="InterPro" id="IPR035897">
    <property type="entry name" value="Toll_tir_struct_dom_sf"/>
</dbReference>
<dbReference type="Pfam" id="PF20160">
    <property type="entry name" value="C-JID"/>
    <property type="match status" value="1"/>
</dbReference>
<dbReference type="AlphaFoldDB" id="A0AAW2CD34"/>
<dbReference type="Pfam" id="PF23286">
    <property type="entry name" value="LRR_13"/>
    <property type="match status" value="1"/>
</dbReference>
<dbReference type="InterPro" id="IPR042197">
    <property type="entry name" value="Apaf_helical"/>
</dbReference>
<evidence type="ECO:0000256" key="2">
    <source>
        <dbReference type="ARBA" id="ARBA00022614"/>
    </source>
</evidence>
<evidence type="ECO:0000313" key="10">
    <source>
        <dbReference type="Proteomes" id="UP001459277"/>
    </source>
</evidence>
<dbReference type="Gene3D" id="1.10.8.430">
    <property type="entry name" value="Helical domain of apoptotic protease-activating factors"/>
    <property type="match status" value="1"/>
</dbReference>
<comment type="catalytic activity">
    <reaction evidence="7">
        <text>NAD(+) + H2O = ADP-D-ribose + nicotinamide + H(+)</text>
        <dbReference type="Rhea" id="RHEA:16301"/>
        <dbReference type="ChEBI" id="CHEBI:15377"/>
        <dbReference type="ChEBI" id="CHEBI:15378"/>
        <dbReference type="ChEBI" id="CHEBI:17154"/>
        <dbReference type="ChEBI" id="CHEBI:57540"/>
        <dbReference type="ChEBI" id="CHEBI:57967"/>
        <dbReference type="EC" id="3.2.2.6"/>
    </reaction>
    <physiologicalReaction direction="left-to-right" evidence="7">
        <dbReference type="Rhea" id="RHEA:16302"/>
    </physiologicalReaction>
</comment>
<dbReference type="PROSITE" id="PS50104">
    <property type="entry name" value="TIR"/>
    <property type="match status" value="1"/>
</dbReference>
<dbReference type="SMART" id="SM00255">
    <property type="entry name" value="TIR"/>
    <property type="match status" value="1"/>
</dbReference>
<dbReference type="SUPFAM" id="SSF52540">
    <property type="entry name" value="P-loop containing nucleoside triphosphate hydrolases"/>
    <property type="match status" value="1"/>
</dbReference>
<dbReference type="InterPro" id="IPR045344">
    <property type="entry name" value="C-JID"/>
</dbReference>
<dbReference type="GO" id="GO:0061809">
    <property type="term" value="F:NAD+ nucleosidase activity, cyclic ADP-ribose generating"/>
    <property type="evidence" value="ECO:0007669"/>
    <property type="project" value="UniProtKB-EC"/>
</dbReference>
<keyword evidence="6" id="KW-0520">NAD</keyword>
<keyword evidence="4" id="KW-0378">Hydrolase</keyword>
<feature type="domain" description="TIR" evidence="8">
    <location>
        <begin position="19"/>
        <end position="183"/>
    </location>
</feature>
<dbReference type="InterPro" id="IPR036390">
    <property type="entry name" value="WH_DNA-bd_sf"/>
</dbReference>
<dbReference type="InterPro" id="IPR027417">
    <property type="entry name" value="P-loop_NTPase"/>
</dbReference>
<dbReference type="InterPro" id="IPR058192">
    <property type="entry name" value="WHD_ROQ1-like"/>
</dbReference>
<evidence type="ECO:0000259" key="8">
    <source>
        <dbReference type="PROSITE" id="PS50104"/>
    </source>
</evidence>
<dbReference type="Gene3D" id="3.80.10.10">
    <property type="entry name" value="Ribonuclease Inhibitor"/>
    <property type="match status" value="2"/>
</dbReference>
<evidence type="ECO:0000313" key="9">
    <source>
        <dbReference type="EMBL" id="KAK9995422.1"/>
    </source>
</evidence>
<sequence>MALVISKGVSSSSSTHQPKYFDVFLSFRGQDNFHGFISHLYEALRLRGIHTFIDDKLPRGEKVPVELLKTIENSLMSIIIFSENYASCTWCLDELAKIVECKKNDQLVRPVFYKVDPSKLRKQNGKFCKALAEHEKSIKDYKKVQRWKNALQEATNISGWHYKHSSSEFKFIQGIVEEISNSKLNRTPLSVARYPVGINYRVKTILSDIKSNDACMIGIYGPAGIGKTTIAKAIFNRICDHFDGFCYLENFREKSGTNDGVIELQEKLLFEILKDKNIKVGNKYRGINMIKERISFRRILLVLDDVDKWAQIENLLGGCDWFASGSKIIITTRDKHLVATSGKCFSTYEVKDLDQDEALELFSLHAFQSKKPKKDYLELANQVIQYTKGLPLALVIMGADLCGRTKLEWKSAIDKYERIPNKEIQKVLEITYEGLDETEQNIFLDIACFFKGNLKKYVMDILDSCDLNPIYGIQKLIDKCLISVDQYDKLSMHDFLQQMGKDIVRRESPQLLGERSRLWCYEDVLDVLTENTGSKNIRGIMICSTESSKIQLEPKCLEKMKNLKFLIVSNVEICGDLEYLPNGLKVLDWHGFPLSSLQSNFRPQKLTILNMPESRVIMYKLLERIQCKSLTRMNFQSCQYIRELPDLSIASPNIKQLNLRECIKLVEVHDSNGCLDKLESWDLTGCVELQIIPSFIMMKSLKFLILYECKRVEWFPDIPEEMENLKFLSLAYTAIRVLPSSFGNLIGIVRLDIGSYFYSCHLPSSIYKLQYLRKLVLHGHVQFPKDVEIGRQVLCNSYGDFSKYDFLVLNFLKNLTSCFNHLKKCLLSRSENLNFQDGIMRFTGLNFLLIEDSKFLKKIPKLPDSIRSVYASNCISLNSQSLRKLFLQFGRNLGLAPNMKCSGVKCNVLLDSHSRQIDYSSQLPLSKFFLIEEELRPTLDAYLIDFGERYNIIVPENKIPKWFNHQSIESSISFWVGPEFPSFAFCIAFHLVPLKDSYANNVKCNSLRDDIISWVCVVNIFTNGHKRPFMQQPIFQCLKCDHLWFYGVPHSQLQQKFGDLMQGDRNHVKVSCKISHWASEFGNFAPVIARMGAHVECICPPQNSIIIHNNSQNADDKSATLTTLSSHLYYLLSPLSMFHVSLSRFRRRRTSTSSNP</sequence>
<organism evidence="9 10">
    <name type="scientific">Lithocarpus litseifolius</name>
    <dbReference type="NCBI Taxonomy" id="425828"/>
    <lineage>
        <taxon>Eukaryota</taxon>
        <taxon>Viridiplantae</taxon>
        <taxon>Streptophyta</taxon>
        <taxon>Embryophyta</taxon>
        <taxon>Tracheophyta</taxon>
        <taxon>Spermatophyta</taxon>
        <taxon>Magnoliopsida</taxon>
        <taxon>eudicotyledons</taxon>
        <taxon>Gunneridae</taxon>
        <taxon>Pentapetalae</taxon>
        <taxon>rosids</taxon>
        <taxon>fabids</taxon>
        <taxon>Fagales</taxon>
        <taxon>Fagaceae</taxon>
        <taxon>Lithocarpus</taxon>
    </lineage>
</organism>
<dbReference type="SUPFAM" id="SSF46785">
    <property type="entry name" value="Winged helix' DNA-binding domain"/>
    <property type="match status" value="1"/>
</dbReference>
<evidence type="ECO:0000256" key="5">
    <source>
        <dbReference type="ARBA" id="ARBA00022821"/>
    </source>
</evidence>
<dbReference type="Pfam" id="PF23282">
    <property type="entry name" value="WHD_ROQ1"/>
    <property type="match status" value="1"/>
</dbReference>
<gene>
    <name evidence="9" type="ORF">SO802_020108</name>
</gene>
<dbReference type="InterPro" id="IPR002182">
    <property type="entry name" value="NB-ARC"/>
</dbReference>
<evidence type="ECO:0000256" key="1">
    <source>
        <dbReference type="ARBA" id="ARBA00011982"/>
    </source>
</evidence>